<proteinExistence type="inferred from homology"/>
<keyword evidence="3 7" id="KW-0227">DNA damage</keyword>
<evidence type="ECO:0000256" key="7">
    <source>
        <dbReference type="HAMAP-Rule" id="MF_00201"/>
    </source>
</evidence>
<dbReference type="Proteomes" id="UP000176974">
    <property type="component" value="Unassembled WGS sequence"/>
</dbReference>
<evidence type="ECO:0000259" key="8">
    <source>
        <dbReference type="Pfam" id="PF11967"/>
    </source>
</evidence>
<name>A0A1G2FE80_9BACT</name>
<dbReference type="SUPFAM" id="SSF57863">
    <property type="entry name" value="ArfGap/RecO-like zinc finger"/>
    <property type="match status" value="1"/>
</dbReference>
<dbReference type="NCBIfam" id="TIGR00613">
    <property type="entry name" value="reco"/>
    <property type="match status" value="1"/>
</dbReference>
<dbReference type="InterPro" id="IPR003717">
    <property type="entry name" value="RecO"/>
</dbReference>
<accession>A0A1G2FE80</accession>
<gene>
    <name evidence="7" type="primary">recO</name>
    <name evidence="9" type="ORF">A2815_02585</name>
</gene>
<protein>
    <recommendedName>
        <fullName evidence="2 7">DNA repair protein RecO</fullName>
    </recommendedName>
    <alternativeName>
        <fullName evidence="6 7">Recombination protein O</fullName>
    </alternativeName>
</protein>
<reference evidence="9 10" key="1">
    <citation type="journal article" date="2016" name="Nat. Commun.">
        <title>Thousands of microbial genomes shed light on interconnected biogeochemical processes in an aquifer system.</title>
        <authorList>
            <person name="Anantharaman K."/>
            <person name="Brown C.T."/>
            <person name="Hug L.A."/>
            <person name="Sharon I."/>
            <person name="Castelle C.J."/>
            <person name="Probst A.J."/>
            <person name="Thomas B.C."/>
            <person name="Singh A."/>
            <person name="Wilkins M.J."/>
            <person name="Karaoz U."/>
            <person name="Brodie E.L."/>
            <person name="Williams K.H."/>
            <person name="Hubbard S.S."/>
            <person name="Banfield J.F."/>
        </authorList>
    </citation>
    <scope>NUCLEOTIDE SEQUENCE [LARGE SCALE GENOMIC DNA]</scope>
</reference>
<dbReference type="HAMAP" id="MF_00201">
    <property type="entry name" value="RecO"/>
    <property type="match status" value="1"/>
</dbReference>
<evidence type="ECO:0000313" key="9">
    <source>
        <dbReference type="EMBL" id="OGZ35960.1"/>
    </source>
</evidence>
<dbReference type="Pfam" id="PF02565">
    <property type="entry name" value="RecO_C"/>
    <property type="match status" value="1"/>
</dbReference>
<dbReference type="Gene3D" id="1.20.1440.120">
    <property type="entry name" value="Recombination protein O, C-terminal domain"/>
    <property type="match status" value="1"/>
</dbReference>
<dbReference type="InterPro" id="IPR022572">
    <property type="entry name" value="DNA_rep/recomb_RecO_N"/>
</dbReference>
<sequence>MIYKTQGIIIKKTDLTEADRLLTIYTKDLGKILVKARAVKKTQAKLKGHLELFLHSHLMLAQGRNMDIITSAETIEGFPNLHQDLSALASAYYLAELIDKLIAGQEKDQRIWDLILSSFQQLNIDVGIFDVGRLASHIQIFENKLLEFLGYDLSGQSSSKDPLSFIQSLIGEKINSGDFLKKTAFMIK</sequence>
<dbReference type="InterPro" id="IPR012340">
    <property type="entry name" value="NA-bd_OB-fold"/>
</dbReference>
<comment type="similarity">
    <text evidence="1 7">Belongs to the RecO family.</text>
</comment>
<dbReference type="SUPFAM" id="SSF50249">
    <property type="entry name" value="Nucleic acid-binding proteins"/>
    <property type="match status" value="1"/>
</dbReference>
<keyword evidence="5 7" id="KW-0234">DNA repair</keyword>
<organism evidence="9 10">
    <name type="scientific">Candidatus Portnoybacteria bacterium RIFCSPHIGHO2_01_FULL_40_12b</name>
    <dbReference type="NCBI Taxonomy" id="1801994"/>
    <lineage>
        <taxon>Bacteria</taxon>
        <taxon>Candidatus Portnoyibacteriota</taxon>
    </lineage>
</organism>
<dbReference type="GO" id="GO:0043590">
    <property type="term" value="C:bacterial nucleoid"/>
    <property type="evidence" value="ECO:0007669"/>
    <property type="project" value="TreeGrafter"/>
</dbReference>
<dbReference type="PANTHER" id="PTHR33991">
    <property type="entry name" value="DNA REPAIR PROTEIN RECO"/>
    <property type="match status" value="1"/>
</dbReference>
<dbReference type="InterPro" id="IPR037278">
    <property type="entry name" value="ARFGAP/RecO"/>
</dbReference>
<evidence type="ECO:0000256" key="3">
    <source>
        <dbReference type="ARBA" id="ARBA00022763"/>
    </source>
</evidence>
<dbReference type="GO" id="GO:0006310">
    <property type="term" value="P:DNA recombination"/>
    <property type="evidence" value="ECO:0007669"/>
    <property type="project" value="UniProtKB-UniRule"/>
</dbReference>
<dbReference type="EMBL" id="MHMY01000003">
    <property type="protein sequence ID" value="OGZ35960.1"/>
    <property type="molecule type" value="Genomic_DNA"/>
</dbReference>
<comment type="function">
    <text evidence="7">Involved in DNA repair and RecF pathway recombination.</text>
</comment>
<dbReference type="Pfam" id="PF11967">
    <property type="entry name" value="RecO_N"/>
    <property type="match status" value="1"/>
</dbReference>
<evidence type="ECO:0000256" key="2">
    <source>
        <dbReference type="ARBA" id="ARBA00021310"/>
    </source>
</evidence>
<dbReference type="AlphaFoldDB" id="A0A1G2FE80"/>
<evidence type="ECO:0000256" key="5">
    <source>
        <dbReference type="ARBA" id="ARBA00023204"/>
    </source>
</evidence>
<evidence type="ECO:0000313" key="10">
    <source>
        <dbReference type="Proteomes" id="UP000176974"/>
    </source>
</evidence>
<keyword evidence="4 7" id="KW-0233">DNA recombination</keyword>
<comment type="caution">
    <text evidence="9">The sequence shown here is derived from an EMBL/GenBank/DDBJ whole genome shotgun (WGS) entry which is preliminary data.</text>
</comment>
<dbReference type="GO" id="GO:0006302">
    <property type="term" value="P:double-strand break repair"/>
    <property type="evidence" value="ECO:0007669"/>
    <property type="project" value="TreeGrafter"/>
</dbReference>
<dbReference type="PANTHER" id="PTHR33991:SF1">
    <property type="entry name" value="DNA REPAIR PROTEIN RECO"/>
    <property type="match status" value="1"/>
</dbReference>
<dbReference type="InterPro" id="IPR042242">
    <property type="entry name" value="RecO_C"/>
</dbReference>
<dbReference type="Gene3D" id="2.40.50.140">
    <property type="entry name" value="Nucleic acid-binding proteins"/>
    <property type="match status" value="1"/>
</dbReference>
<evidence type="ECO:0000256" key="1">
    <source>
        <dbReference type="ARBA" id="ARBA00007452"/>
    </source>
</evidence>
<feature type="domain" description="DNA replication/recombination mediator RecO N-terminal" evidence="8">
    <location>
        <begin position="1"/>
        <end position="78"/>
    </location>
</feature>
<evidence type="ECO:0000256" key="4">
    <source>
        <dbReference type="ARBA" id="ARBA00023172"/>
    </source>
</evidence>
<evidence type="ECO:0000256" key="6">
    <source>
        <dbReference type="ARBA" id="ARBA00033409"/>
    </source>
</evidence>